<reference evidence="2" key="1">
    <citation type="submission" date="2021-01" db="EMBL/GenBank/DDBJ databases">
        <authorList>
            <person name="Corre E."/>
            <person name="Pelletier E."/>
            <person name="Niang G."/>
            <person name="Scheremetjew M."/>
            <person name="Finn R."/>
            <person name="Kale V."/>
            <person name="Holt S."/>
            <person name="Cochrane G."/>
            <person name="Meng A."/>
            <person name="Brown T."/>
            <person name="Cohen L."/>
        </authorList>
    </citation>
    <scope>NUCLEOTIDE SEQUENCE</scope>
    <source>
        <strain evidence="2">OF101</strain>
    </source>
</reference>
<dbReference type="EMBL" id="HBGE01099209">
    <property type="protein sequence ID" value="CAD9182307.1"/>
    <property type="molecule type" value="Transcribed_RNA"/>
</dbReference>
<dbReference type="AlphaFoldDB" id="A0A7S1S2F2"/>
<organism evidence="2">
    <name type="scientific">Alexandrium catenella</name>
    <name type="common">Red tide dinoflagellate</name>
    <name type="synonym">Gonyaulax catenella</name>
    <dbReference type="NCBI Taxonomy" id="2925"/>
    <lineage>
        <taxon>Eukaryota</taxon>
        <taxon>Sar</taxon>
        <taxon>Alveolata</taxon>
        <taxon>Dinophyceae</taxon>
        <taxon>Gonyaulacales</taxon>
        <taxon>Pyrocystaceae</taxon>
        <taxon>Alexandrium</taxon>
    </lineage>
</organism>
<proteinExistence type="predicted"/>
<feature type="region of interest" description="Disordered" evidence="1">
    <location>
        <begin position="67"/>
        <end position="96"/>
    </location>
</feature>
<sequence length="133" mass="14650">MPGDLDRVEFKLVVSQDGHPGATWEMCENRTLTMPQVAYDMAVDVAWEVPDLSVYVDDVLPTWASSPSLTVEEGKGGPPPEIRVHPPADPRGGGPTWSALQADDGTHLAPTRRVLPRVDPLWRRGRSFERIPA</sequence>
<evidence type="ECO:0000313" key="2">
    <source>
        <dbReference type="EMBL" id="CAD9182307.1"/>
    </source>
</evidence>
<protein>
    <submittedName>
        <fullName evidence="2">Uncharacterized protein</fullName>
    </submittedName>
</protein>
<evidence type="ECO:0000256" key="1">
    <source>
        <dbReference type="SAM" id="MobiDB-lite"/>
    </source>
</evidence>
<name>A0A7S1S2F2_ALECA</name>
<accession>A0A7S1S2F2</accession>
<gene>
    <name evidence="2" type="ORF">ACAT0790_LOCUS59079</name>
</gene>